<dbReference type="EMBL" id="JBHTII010000001">
    <property type="protein sequence ID" value="MFD0789584.1"/>
    <property type="molecule type" value="Genomic_DNA"/>
</dbReference>
<keyword evidence="10" id="KW-1185">Reference proteome</keyword>
<gene>
    <name evidence="9" type="ORF">ACFQ0P_04170</name>
</gene>
<evidence type="ECO:0000256" key="1">
    <source>
        <dbReference type="ARBA" id="ARBA00004651"/>
    </source>
</evidence>
<keyword evidence="3" id="KW-1003">Cell membrane</keyword>
<evidence type="ECO:0000256" key="7">
    <source>
        <dbReference type="RuleBase" id="RU363032"/>
    </source>
</evidence>
<keyword evidence="2 7" id="KW-0813">Transport</keyword>
<feature type="transmembrane region" description="Helical" evidence="7">
    <location>
        <begin position="180"/>
        <end position="205"/>
    </location>
</feature>
<name>A0ABW3AGC1_9MICO</name>
<evidence type="ECO:0000313" key="10">
    <source>
        <dbReference type="Proteomes" id="UP001597055"/>
    </source>
</evidence>
<accession>A0ABW3AGC1</accession>
<evidence type="ECO:0000259" key="8">
    <source>
        <dbReference type="PROSITE" id="PS50928"/>
    </source>
</evidence>
<evidence type="ECO:0000256" key="2">
    <source>
        <dbReference type="ARBA" id="ARBA00022448"/>
    </source>
</evidence>
<keyword evidence="6 7" id="KW-0472">Membrane</keyword>
<keyword evidence="4 7" id="KW-0812">Transmembrane</keyword>
<keyword evidence="5 7" id="KW-1133">Transmembrane helix</keyword>
<evidence type="ECO:0000256" key="5">
    <source>
        <dbReference type="ARBA" id="ARBA00022989"/>
    </source>
</evidence>
<dbReference type="CDD" id="cd06261">
    <property type="entry name" value="TM_PBP2"/>
    <property type="match status" value="1"/>
</dbReference>
<dbReference type="Proteomes" id="UP001597055">
    <property type="component" value="Unassembled WGS sequence"/>
</dbReference>
<organism evidence="9 10">
    <name type="scientific">Microbacterium insulae</name>
    <dbReference type="NCBI Taxonomy" id="483014"/>
    <lineage>
        <taxon>Bacteria</taxon>
        <taxon>Bacillati</taxon>
        <taxon>Actinomycetota</taxon>
        <taxon>Actinomycetes</taxon>
        <taxon>Micrococcales</taxon>
        <taxon>Microbacteriaceae</taxon>
        <taxon>Microbacterium</taxon>
    </lineage>
</organism>
<comment type="similarity">
    <text evidence="7">Belongs to the binding-protein-dependent transport system permease family.</text>
</comment>
<dbReference type="PANTHER" id="PTHR43744:SF12">
    <property type="entry name" value="ABC TRANSPORTER PERMEASE PROTEIN MG189-RELATED"/>
    <property type="match status" value="1"/>
</dbReference>
<evidence type="ECO:0000256" key="4">
    <source>
        <dbReference type="ARBA" id="ARBA00022692"/>
    </source>
</evidence>
<feature type="transmembrane region" description="Helical" evidence="7">
    <location>
        <begin position="133"/>
        <end position="159"/>
    </location>
</feature>
<evidence type="ECO:0000256" key="6">
    <source>
        <dbReference type="ARBA" id="ARBA00023136"/>
    </source>
</evidence>
<feature type="transmembrane region" description="Helical" evidence="7">
    <location>
        <begin position="12"/>
        <end position="34"/>
    </location>
</feature>
<proteinExistence type="inferred from homology"/>
<dbReference type="PANTHER" id="PTHR43744">
    <property type="entry name" value="ABC TRANSPORTER PERMEASE PROTEIN MG189-RELATED-RELATED"/>
    <property type="match status" value="1"/>
</dbReference>
<feature type="transmembrane region" description="Helical" evidence="7">
    <location>
        <begin position="105"/>
        <end position="127"/>
    </location>
</feature>
<comment type="subcellular location">
    <subcellularLocation>
        <location evidence="1 7">Cell membrane</location>
        <topology evidence="1 7">Multi-pass membrane protein</topology>
    </subcellularLocation>
</comment>
<reference evidence="10" key="1">
    <citation type="journal article" date="2019" name="Int. J. Syst. Evol. Microbiol.">
        <title>The Global Catalogue of Microorganisms (GCM) 10K type strain sequencing project: providing services to taxonomists for standard genome sequencing and annotation.</title>
        <authorList>
            <consortium name="The Broad Institute Genomics Platform"/>
            <consortium name="The Broad Institute Genome Sequencing Center for Infectious Disease"/>
            <person name="Wu L."/>
            <person name="Ma J."/>
        </authorList>
    </citation>
    <scope>NUCLEOTIDE SEQUENCE [LARGE SCALE GENOMIC DNA]</scope>
    <source>
        <strain evidence="10">CCUG 54523</strain>
    </source>
</reference>
<dbReference type="InterPro" id="IPR000515">
    <property type="entry name" value="MetI-like"/>
</dbReference>
<dbReference type="Pfam" id="PF00528">
    <property type="entry name" value="BPD_transp_1"/>
    <property type="match status" value="1"/>
</dbReference>
<dbReference type="InterPro" id="IPR035906">
    <property type="entry name" value="MetI-like_sf"/>
</dbReference>
<dbReference type="SUPFAM" id="SSF161098">
    <property type="entry name" value="MetI-like"/>
    <property type="match status" value="1"/>
</dbReference>
<dbReference type="Gene3D" id="1.10.3720.10">
    <property type="entry name" value="MetI-like"/>
    <property type="match status" value="1"/>
</dbReference>
<evidence type="ECO:0000256" key="3">
    <source>
        <dbReference type="ARBA" id="ARBA00022475"/>
    </source>
</evidence>
<comment type="caution">
    <text evidence="9">The sequence shown here is derived from an EMBL/GenBank/DDBJ whole genome shotgun (WGS) entry which is preliminary data.</text>
</comment>
<protein>
    <submittedName>
        <fullName evidence="9">Carbohydrate ABC transporter permease</fullName>
    </submittedName>
</protein>
<feature type="transmembrane region" description="Helical" evidence="7">
    <location>
        <begin position="238"/>
        <end position="259"/>
    </location>
</feature>
<feature type="domain" description="ABC transmembrane type-1" evidence="8">
    <location>
        <begin position="68"/>
        <end position="259"/>
    </location>
</feature>
<evidence type="ECO:0000313" key="9">
    <source>
        <dbReference type="EMBL" id="MFD0789584.1"/>
    </source>
</evidence>
<feature type="transmembrane region" description="Helical" evidence="7">
    <location>
        <begin position="68"/>
        <end position="93"/>
    </location>
</feature>
<dbReference type="RefSeq" id="WP_204980677.1">
    <property type="nucleotide sequence ID" value="NZ_JBHTII010000001.1"/>
</dbReference>
<sequence length="273" mass="29646">MNRYTVRTAILEAVLILTAVVFIAPLVILLSVALRDPHGEAGFLGFTWPLNFGNLSTAWVDSAMGASLINSALITTTSVVLIVVVSSSAAYTLARKTQAWSRGLFYLFLAGFLFPGQLAMLPLYLWFANIGLVGSPVAVIVINVGGFLPFAIFLYATFLRDLPREYEEAATIDGARPTRTFVSIVFPLLRPVTGTIVILTGLAIWNDFFTPLLYLSGSGASTAPLSVYSFVSRYSANWPLVFSALIISVIPILIAYFLMQRFIIRGFASGLKG</sequence>
<dbReference type="PROSITE" id="PS50928">
    <property type="entry name" value="ABC_TM1"/>
    <property type="match status" value="1"/>
</dbReference>